<dbReference type="SUPFAM" id="SSF46785">
    <property type="entry name" value="Winged helix' DNA-binding domain"/>
    <property type="match status" value="1"/>
</dbReference>
<gene>
    <name evidence="5" type="ORF">CW360_01340</name>
</gene>
<proteinExistence type="predicted"/>
<reference evidence="6" key="1">
    <citation type="submission" date="2017-12" db="EMBL/GenBank/DDBJ databases">
        <authorList>
            <person name="Yu X.-Y."/>
        </authorList>
    </citation>
    <scope>NUCLEOTIDE SEQUENCE [LARGE SCALE GENOMIC DNA]</scope>
    <source>
        <strain evidence="6">ZYSR67-Z</strain>
    </source>
</reference>
<dbReference type="Pfam" id="PF07729">
    <property type="entry name" value="FCD"/>
    <property type="match status" value="1"/>
</dbReference>
<dbReference type="SMART" id="SM00345">
    <property type="entry name" value="HTH_GNTR"/>
    <property type="match status" value="1"/>
</dbReference>
<evidence type="ECO:0000256" key="3">
    <source>
        <dbReference type="ARBA" id="ARBA00023163"/>
    </source>
</evidence>
<dbReference type="Proteomes" id="UP000242861">
    <property type="component" value="Unassembled WGS sequence"/>
</dbReference>
<dbReference type="InterPro" id="IPR036388">
    <property type="entry name" value="WH-like_DNA-bd_sf"/>
</dbReference>
<dbReference type="InterPro" id="IPR008920">
    <property type="entry name" value="TF_FadR/GntR_C"/>
</dbReference>
<evidence type="ECO:0000256" key="2">
    <source>
        <dbReference type="ARBA" id="ARBA00023125"/>
    </source>
</evidence>
<keyword evidence="3" id="KW-0804">Transcription</keyword>
<dbReference type="RefSeq" id="WP_101192472.1">
    <property type="nucleotide sequence ID" value="NZ_PIYS01000002.1"/>
</dbReference>
<comment type="caution">
    <text evidence="5">The sequence shown here is derived from an EMBL/GenBank/DDBJ whole genome shotgun (WGS) entry which is preliminary data.</text>
</comment>
<dbReference type="PANTHER" id="PTHR43537:SF24">
    <property type="entry name" value="GLUCONATE OPERON TRANSCRIPTIONAL REPRESSOR"/>
    <property type="match status" value="1"/>
</dbReference>
<keyword evidence="2" id="KW-0238">DNA-binding</keyword>
<dbReference type="InterPro" id="IPR000524">
    <property type="entry name" value="Tscrpt_reg_HTH_GntR"/>
</dbReference>
<dbReference type="SMART" id="SM00895">
    <property type="entry name" value="FCD"/>
    <property type="match status" value="1"/>
</dbReference>
<dbReference type="SUPFAM" id="SSF48008">
    <property type="entry name" value="GntR ligand-binding domain-like"/>
    <property type="match status" value="1"/>
</dbReference>
<evidence type="ECO:0000313" key="6">
    <source>
        <dbReference type="Proteomes" id="UP000242861"/>
    </source>
</evidence>
<dbReference type="GO" id="GO:0003700">
    <property type="term" value="F:DNA-binding transcription factor activity"/>
    <property type="evidence" value="ECO:0007669"/>
    <property type="project" value="InterPro"/>
</dbReference>
<accession>A0A2I0CUB4</accession>
<evidence type="ECO:0000256" key="1">
    <source>
        <dbReference type="ARBA" id="ARBA00023015"/>
    </source>
</evidence>
<dbReference type="GO" id="GO:0003677">
    <property type="term" value="F:DNA binding"/>
    <property type="evidence" value="ECO:0007669"/>
    <property type="project" value="UniProtKB-KW"/>
</dbReference>
<dbReference type="InterPro" id="IPR036390">
    <property type="entry name" value="WH_DNA-bd_sf"/>
</dbReference>
<name>A0A2I0CUB4_9PSED</name>
<evidence type="ECO:0000313" key="5">
    <source>
        <dbReference type="EMBL" id="PKF73133.1"/>
    </source>
</evidence>
<dbReference type="PANTHER" id="PTHR43537">
    <property type="entry name" value="TRANSCRIPTIONAL REGULATOR, GNTR FAMILY"/>
    <property type="match status" value="1"/>
</dbReference>
<dbReference type="InterPro" id="IPR011711">
    <property type="entry name" value="GntR_C"/>
</dbReference>
<organism evidence="5 6">
    <name type="scientific">Pseudomonas fluvialis</name>
    <dbReference type="NCBI Taxonomy" id="1793966"/>
    <lineage>
        <taxon>Bacteria</taxon>
        <taxon>Pseudomonadati</taxon>
        <taxon>Pseudomonadota</taxon>
        <taxon>Gammaproteobacteria</taxon>
        <taxon>Pseudomonadales</taxon>
        <taxon>Pseudomonadaceae</taxon>
        <taxon>Pseudomonas</taxon>
    </lineage>
</organism>
<feature type="domain" description="HTH gntR-type" evidence="4">
    <location>
        <begin position="7"/>
        <end position="74"/>
    </location>
</feature>
<dbReference type="Gene3D" id="1.20.120.530">
    <property type="entry name" value="GntR ligand-binding domain-like"/>
    <property type="match status" value="1"/>
</dbReference>
<keyword evidence="1" id="KW-0805">Transcription regulation</keyword>
<dbReference type="AlphaFoldDB" id="A0A2I0CUB4"/>
<dbReference type="Gene3D" id="1.10.10.10">
    <property type="entry name" value="Winged helix-like DNA-binding domain superfamily/Winged helix DNA-binding domain"/>
    <property type="match status" value="1"/>
</dbReference>
<dbReference type="PROSITE" id="PS50949">
    <property type="entry name" value="HTH_GNTR"/>
    <property type="match status" value="1"/>
</dbReference>
<dbReference type="CDD" id="cd07377">
    <property type="entry name" value="WHTH_GntR"/>
    <property type="match status" value="1"/>
</dbReference>
<protein>
    <submittedName>
        <fullName evidence="5">GntR family transcriptional regulator</fullName>
    </submittedName>
</protein>
<dbReference type="EMBL" id="PIYS01000002">
    <property type="protein sequence ID" value="PKF73133.1"/>
    <property type="molecule type" value="Genomic_DNA"/>
</dbReference>
<evidence type="ECO:0000259" key="4">
    <source>
        <dbReference type="PROSITE" id="PS50949"/>
    </source>
</evidence>
<dbReference type="Pfam" id="PF00392">
    <property type="entry name" value="GntR"/>
    <property type="match status" value="1"/>
</dbReference>
<sequence length="225" mass="25661">MTAKAQDSLAEQIAQHLAERIIRGELPAGERIGEVKVTQALQVSRSSVREALLILQRRHLVEILPHRGAQVSALSPRHVRSLYELLAQLYAMLCRATLRNWREPAQLQVFEDIQQRLHACLAKDDIDAFVSHSFELMRAAFPFADNPFLQETLENLLPAVSRTYHLILERRRSEMRRLVETFDALLPLLLIRDEQRAVQLLEAYVRHNCSLVLNALADSESAPCA</sequence>